<dbReference type="SMART" id="SM00895">
    <property type="entry name" value="FCD"/>
    <property type="match status" value="1"/>
</dbReference>
<protein>
    <submittedName>
        <fullName evidence="5">GntR family transcriptional regulator</fullName>
    </submittedName>
</protein>
<dbReference type="InterPro" id="IPR036390">
    <property type="entry name" value="WH_DNA-bd_sf"/>
</dbReference>
<dbReference type="SUPFAM" id="SSF46785">
    <property type="entry name" value="Winged helix' DNA-binding domain"/>
    <property type="match status" value="1"/>
</dbReference>
<dbReference type="PANTHER" id="PTHR43537:SF24">
    <property type="entry name" value="GLUCONATE OPERON TRANSCRIPTIONAL REPRESSOR"/>
    <property type="match status" value="1"/>
</dbReference>
<evidence type="ECO:0000256" key="2">
    <source>
        <dbReference type="ARBA" id="ARBA00023125"/>
    </source>
</evidence>
<dbReference type="SMART" id="SM00345">
    <property type="entry name" value="HTH_GNTR"/>
    <property type="match status" value="1"/>
</dbReference>
<feature type="domain" description="HTH gntR-type" evidence="4">
    <location>
        <begin position="18"/>
        <end position="85"/>
    </location>
</feature>
<keyword evidence="2" id="KW-0238">DNA-binding</keyword>
<keyword evidence="6" id="KW-1185">Reference proteome</keyword>
<dbReference type="PRINTS" id="PR00035">
    <property type="entry name" value="HTHGNTR"/>
</dbReference>
<keyword evidence="3" id="KW-0804">Transcription</keyword>
<proteinExistence type="predicted"/>
<evidence type="ECO:0000256" key="1">
    <source>
        <dbReference type="ARBA" id="ARBA00023015"/>
    </source>
</evidence>
<organism evidence="5 6">
    <name type="scientific">Cryobacterium cheniae</name>
    <dbReference type="NCBI Taxonomy" id="1259262"/>
    <lineage>
        <taxon>Bacteria</taxon>
        <taxon>Bacillati</taxon>
        <taxon>Actinomycetota</taxon>
        <taxon>Actinomycetes</taxon>
        <taxon>Micrococcales</taxon>
        <taxon>Microbacteriaceae</taxon>
        <taxon>Cryobacterium</taxon>
    </lineage>
</organism>
<comment type="caution">
    <text evidence="5">The sequence shown here is derived from an EMBL/GenBank/DDBJ whole genome shotgun (WGS) entry which is preliminary data.</text>
</comment>
<dbReference type="GO" id="GO:0003677">
    <property type="term" value="F:DNA binding"/>
    <property type="evidence" value="ECO:0007669"/>
    <property type="project" value="UniProtKB-KW"/>
</dbReference>
<dbReference type="InterPro" id="IPR036388">
    <property type="entry name" value="WH-like_DNA-bd_sf"/>
</dbReference>
<dbReference type="InterPro" id="IPR000524">
    <property type="entry name" value="Tscrpt_reg_HTH_GntR"/>
</dbReference>
<dbReference type="RefSeq" id="WP_134369512.1">
    <property type="nucleotide sequence ID" value="NZ_SOGN01000034.1"/>
</dbReference>
<dbReference type="Gene3D" id="1.20.120.530">
    <property type="entry name" value="GntR ligand-binding domain-like"/>
    <property type="match status" value="1"/>
</dbReference>
<dbReference type="Proteomes" id="UP000298433">
    <property type="component" value="Unassembled WGS sequence"/>
</dbReference>
<dbReference type="SUPFAM" id="SSF48008">
    <property type="entry name" value="GntR ligand-binding domain-like"/>
    <property type="match status" value="1"/>
</dbReference>
<dbReference type="InterPro" id="IPR011711">
    <property type="entry name" value="GntR_C"/>
</dbReference>
<accession>A0A4R8XTA3</accession>
<reference evidence="5 6" key="1">
    <citation type="submission" date="2019-03" db="EMBL/GenBank/DDBJ databases">
        <title>Genomics of glacier-inhabiting Cryobacterium strains.</title>
        <authorList>
            <person name="Liu Q."/>
            <person name="Xin Y.-H."/>
        </authorList>
    </citation>
    <scope>NUCLEOTIDE SEQUENCE [LARGE SCALE GENOMIC DNA]</scope>
    <source>
        <strain evidence="5 6">TMT2-48-2</strain>
    </source>
</reference>
<dbReference type="PANTHER" id="PTHR43537">
    <property type="entry name" value="TRANSCRIPTIONAL REGULATOR, GNTR FAMILY"/>
    <property type="match status" value="1"/>
</dbReference>
<dbReference type="OrthoDB" id="8680240at2"/>
<keyword evidence="1" id="KW-0805">Transcription regulation</keyword>
<dbReference type="Gene3D" id="1.10.10.10">
    <property type="entry name" value="Winged helix-like DNA-binding domain superfamily/Winged helix DNA-binding domain"/>
    <property type="match status" value="1"/>
</dbReference>
<evidence type="ECO:0000259" key="4">
    <source>
        <dbReference type="PROSITE" id="PS50949"/>
    </source>
</evidence>
<evidence type="ECO:0000313" key="5">
    <source>
        <dbReference type="EMBL" id="TFC81574.1"/>
    </source>
</evidence>
<dbReference type="InterPro" id="IPR008920">
    <property type="entry name" value="TF_FadR/GntR_C"/>
</dbReference>
<dbReference type="Pfam" id="PF07729">
    <property type="entry name" value="FCD"/>
    <property type="match status" value="1"/>
</dbReference>
<sequence>MSVLQESRGAARQPAGAPSAVHRVYMTVADAIISGSLAASSLITEGEIAEALSISRTPVREAFLALEAHGLLTLFPKKGAVVTALGDTETAELLQVRVMLETAAVTLLGERPDDIPGVDAELQDLIRIQSDAALAGDLLTFARADHRFHARIVDETHNRVIDGIYTRLGPRLERLVHRAALRDPRNLDRLVTEHRALAQHLCDGDTLAYEVALRQHVEDAHHARLAH</sequence>
<name>A0A4R8XTA3_9MICO</name>
<dbReference type="GO" id="GO:0003700">
    <property type="term" value="F:DNA-binding transcription factor activity"/>
    <property type="evidence" value="ECO:0007669"/>
    <property type="project" value="InterPro"/>
</dbReference>
<dbReference type="PROSITE" id="PS50949">
    <property type="entry name" value="HTH_GNTR"/>
    <property type="match status" value="1"/>
</dbReference>
<gene>
    <name evidence="5" type="ORF">E3T23_06210</name>
</gene>
<evidence type="ECO:0000256" key="3">
    <source>
        <dbReference type="ARBA" id="ARBA00023163"/>
    </source>
</evidence>
<dbReference type="EMBL" id="SOGN01000034">
    <property type="protein sequence ID" value="TFC81574.1"/>
    <property type="molecule type" value="Genomic_DNA"/>
</dbReference>
<dbReference type="AlphaFoldDB" id="A0A4R8XTA3"/>
<evidence type="ECO:0000313" key="6">
    <source>
        <dbReference type="Proteomes" id="UP000298433"/>
    </source>
</evidence>
<dbReference type="Pfam" id="PF00392">
    <property type="entry name" value="GntR"/>
    <property type="match status" value="1"/>
</dbReference>